<feature type="signal peptide" evidence="2">
    <location>
        <begin position="1"/>
        <end position="19"/>
    </location>
</feature>
<name>A0A1X7VPK7_AMPQE</name>
<feature type="region of interest" description="Disordered" evidence="1">
    <location>
        <begin position="279"/>
        <end position="325"/>
    </location>
</feature>
<reference evidence="3" key="2">
    <citation type="submission" date="2017-05" db="UniProtKB">
        <authorList>
            <consortium name="EnsemblMetazoa"/>
        </authorList>
    </citation>
    <scope>IDENTIFICATION</scope>
</reference>
<reference evidence="4" key="1">
    <citation type="journal article" date="2010" name="Nature">
        <title>The Amphimedon queenslandica genome and the evolution of animal complexity.</title>
        <authorList>
            <person name="Srivastava M."/>
            <person name="Simakov O."/>
            <person name="Chapman J."/>
            <person name="Fahey B."/>
            <person name="Gauthier M.E."/>
            <person name="Mitros T."/>
            <person name="Richards G.S."/>
            <person name="Conaco C."/>
            <person name="Dacre M."/>
            <person name="Hellsten U."/>
            <person name="Larroux C."/>
            <person name="Putnam N.H."/>
            <person name="Stanke M."/>
            <person name="Adamska M."/>
            <person name="Darling A."/>
            <person name="Degnan S.M."/>
            <person name="Oakley T.H."/>
            <person name="Plachetzki D.C."/>
            <person name="Zhai Y."/>
            <person name="Adamski M."/>
            <person name="Calcino A."/>
            <person name="Cummins S.F."/>
            <person name="Goodstein D.M."/>
            <person name="Harris C."/>
            <person name="Jackson D.J."/>
            <person name="Leys S.P."/>
            <person name="Shu S."/>
            <person name="Woodcroft B.J."/>
            <person name="Vervoort M."/>
            <person name="Kosik K.S."/>
            <person name="Manning G."/>
            <person name="Degnan B.M."/>
            <person name="Rokhsar D.S."/>
        </authorList>
    </citation>
    <scope>NUCLEOTIDE SEQUENCE [LARGE SCALE GENOMIC DNA]</scope>
</reference>
<dbReference type="EnsemblMetazoa" id="Aqu2.1.42017_001">
    <property type="protein sequence ID" value="Aqu2.1.42017_001"/>
    <property type="gene ID" value="Aqu2.1.42017"/>
</dbReference>
<evidence type="ECO:0000313" key="3">
    <source>
        <dbReference type="EnsemblMetazoa" id="Aqu2.1.42017_001"/>
    </source>
</evidence>
<feature type="compositionally biased region" description="Low complexity" evidence="1">
    <location>
        <begin position="294"/>
        <end position="321"/>
    </location>
</feature>
<sequence>MIMILSLGLLSLLLPLSQASPVSTVSTHAFDLGPLDSCSLPTSQQLGSCSGIVNYDVPSVLLSDKILAIKHKRIAGYWSQGVSNEMQGTGNGTQAEVCGNWILAQKCREEFPPCDQATTTNKTVSFSTSSCSSHPCINYEPSCGLSASTTVSLTSCHAVTSFTDYNYNYCNSLSGWSTSYITKWMHVLLQEVENDVSEFETTFTTEIGRQICLPLYAELLCGSVGRCSEQGTRAELNATREVCTTLMNCVGNNQKMLLLKFINCSNYISVSDKEATMATPITDPTTAPPPTTEGPPVTDGTPNTISSSTSQPPTTRPMTSTATGPPVVTFPGRAVSAASSLSSRFSVLLSLLLCIVLAVIVL</sequence>
<protein>
    <recommendedName>
        <fullName evidence="5">FZ domain-containing protein</fullName>
    </recommendedName>
</protein>
<dbReference type="KEGG" id="aqu:109587722"/>
<accession>A0A1X7VPK7</accession>
<feature type="chain" id="PRO_5012078423" description="FZ domain-containing protein" evidence="2">
    <location>
        <begin position="20"/>
        <end position="362"/>
    </location>
</feature>
<evidence type="ECO:0000256" key="2">
    <source>
        <dbReference type="SAM" id="SignalP"/>
    </source>
</evidence>
<dbReference type="AlphaFoldDB" id="A0A1X7VPK7"/>
<keyword evidence="4" id="KW-1185">Reference proteome</keyword>
<dbReference type="EnsemblMetazoa" id="XM_020003946.1">
    <property type="protein sequence ID" value="XP_019859505.1"/>
    <property type="gene ID" value="LOC109587722"/>
</dbReference>
<proteinExistence type="predicted"/>
<keyword evidence="2" id="KW-0732">Signal</keyword>
<dbReference type="Proteomes" id="UP000007879">
    <property type="component" value="Unassembled WGS sequence"/>
</dbReference>
<evidence type="ECO:0000313" key="4">
    <source>
        <dbReference type="Proteomes" id="UP000007879"/>
    </source>
</evidence>
<gene>
    <name evidence="3" type="primary">109587722</name>
</gene>
<evidence type="ECO:0008006" key="5">
    <source>
        <dbReference type="Google" id="ProtNLM"/>
    </source>
</evidence>
<organism evidence="3">
    <name type="scientific">Amphimedon queenslandica</name>
    <name type="common">Sponge</name>
    <dbReference type="NCBI Taxonomy" id="400682"/>
    <lineage>
        <taxon>Eukaryota</taxon>
        <taxon>Metazoa</taxon>
        <taxon>Porifera</taxon>
        <taxon>Demospongiae</taxon>
        <taxon>Heteroscleromorpha</taxon>
        <taxon>Haplosclerida</taxon>
        <taxon>Niphatidae</taxon>
        <taxon>Amphimedon</taxon>
    </lineage>
</organism>
<dbReference type="InParanoid" id="A0A1X7VPK7"/>
<evidence type="ECO:0000256" key="1">
    <source>
        <dbReference type="SAM" id="MobiDB-lite"/>
    </source>
</evidence>